<protein>
    <recommendedName>
        <fullName evidence="4">DMT family transporter</fullName>
    </recommendedName>
</protein>
<keyword evidence="3" id="KW-1185">Reference proteome</keyword>
<dbReference type="Pfam" id="PF04657">
    <property type="entry name" value="DMT_YdcZ"/>
    <property type="match status" value="1"/>
</dbReference>
<dbReference type="GO" id="GO:0005886">
    <property type="term" value="C:plasma membrane"/>
    <property type="evidence" value="ECO:0007669"/>
    <property type="project" value="TreeGrafter"/>
</dbReference>
<feature type="transmembrane region" description="Helical" evidence="1">
    <location>
        <begin position="72"/>
        <end position="90"/>
    </location>
</feature>
<comment type="caution">
    <text evidence="2">The sequence shown here is derived from an EMBL/GenBank/DDBJ whole genome shotgun (WGS) entry which is preliminary data.</text>
</comment>
<gene>
    <name evidence="2" type="ORF">NNJEOMEG_01457</name>
</gene>
<sequence length="148" mass="15438">MEKLPLLVLAVAAGALIPVQAGVNVLLRGRLSDPAQAAFVSFLVGTLCLLGWCLAQRLTWPSPGDLARTPPWLWIGGALGAFFVATTIYLGPRLGAATMTAFMLAGQLVASVLLDHHGLLGFPEHAASPARIAGVVLLGLGAWMIKSF</sequence>
<dbReference type="Proteomes" id="UP000494245">
    <property type="component" value="Unassembled WGS sequence"/>
</dbReference>
<feature type="transmembrane region" description="Helical" evidence="1">
    <location>
        <begin position="37"/>
        <end position="60"/>
    </location>
</feature>
<name>A0A6V8LLQ9_9BACT</name>
<proteinExistence type="predicted"/>
<evidence type="ECO:0000313" key="3">
    <source>
        <dbReference type="Proteomes" id="UP000494245"/>
    </source>
</evidence>
<evidence type="ECO:0000256" key="1">
    <source>
        <dbReference type="SAM" id="Phobius"/>
    </source>
</evidence>
<keyword evidence="1" id="KW-0812">Transmembrane</keyword>
<reference evidence="2 3" key="1">
    <citation type="submission" date="2020-04" db="EMBL/GenBank/DDBJ databases">
        <authorList>
            <consortium name="Desulfovibrio sp. FSS-1 genome sequencing consortium"/>
            <person name="Shimoshige H."/>
            <person name="Kobayashi H."/>
            <person name="Maekawa T."/>
        </authorList>
    </citation>
    <scope>NUCLEOTIDE SEQUENCE [LARGE SCALE GENOMIC DNA]</scope>
    <source>
        <strain evidence="2 3">SIID29052-01</strain>
    </source>
</reference>
<keyword evidence="1" id="KW-0472">Membrane</keyword>
<dbReference type="PANTHER" id="PTHR34821:SF2">
    <property type="entry name" value="INNER MEMBRANE PROTEIN YDCZ"/>
    <property type="match status" value="1"/>
</dbReference>
<evidence type="ECO:0008006" key="4">
    <source>
        <dbReference type="Google" id="ProtNLM"/>
    </source>
</evidence>
<dbReference type="InterPro" id="IPR006750">
    <property type="entry name" value="YdcZ"/>
</dbReference>
<dbReference type="RefSeq" id="WP_235956866.1">
    <property type="nucleotide sequence ID" value="NZ_BLTE01000005.1"/>
</dbReference>
<dbReference type="EMBL" id="BLTE01000005">
    <property type="protein sequence ID" value="GFK93623.1"/>
    <property type="molecule type" value="Genomic_DNA"/>
</dbReference>
<organism evidence="2 3">
    <name type="scientific">Fundidesulfovibrio magnetotacticus</name>
    <dbReference type="NCBI Taxonomy" id="2730080"/>
    <lineage>
        <taxon>Bacteria</taxon>
        <taxon>Pseudomonadati</taxon>
        <taxon>Thermodesulfobacteriota</taxon>
        <taxon>Desulfovibrionia</taxon>
        <taxon>Desulfovibrionales</taxon>
        <taxon>Desulfovibrionaceae</taxon>
        <taxon>Fundidesulfovibrio</taxon>
    </lineage>
</organism>
<keyword evidence="1" id="KW-1133">Transmembrane helix</keyword>
<reference evidence="2 3" key="2">
    <citation type="submission" date="2020-05" db="EMBL/GenBank/DDBJ databases">
        <title>Draft genome sequence of Desulfovibrio sp. strainFSS-1.</title>
        <authorList>
            <person name="Shimoshige H."/>
            <person name="Kobayashi H."/>
            <person name="Maekawa T."/>
        </authorList>
    </citation>
    <scope>NUCLEOTIDE SEQUENCE [LARGE SCALE GENOMIC DNA]</scope>
    <source>
        <strain evidence="2 3">SIID29052-01</strain>
    </source>
</reference>
<accession>A0A6V8LLQ9</accession>
<dbReference type="AlphaFoldDB" id="A0A6V8LLQ9"/>
<dbReference type="PANTHER" id="PTHR34821">
    <property type="entry name" value="INNER MEMBRANE PROTEIN YDCZ"/>
    <property type="match status" value="1"/>
</dbReference>
<evidence type="ECO:0000313" key="2">
    <source>
        <dbReference type="EMBL" id="GFK93623.1"/>
    </source>
</evidence>